<name>A0A2Z6QMP8_9GLOM</name>
<evidence type="ECO:0000313" key="2">
    <source>
        <dbReference type="EMBL" id="GES89607.1"/>
    </source>
</evidence>
<reference evidence="1 3" key="1">
    <citation type="submission" date="2017-11" db="EMBL/GenBank/DDBJ databases">
        <title>The genome of Rhizophagus clarus HR1 reveals common genetic basis of auxotrophy among arbuscular mycorrhizal fungi.</title>
        <authorList>
            <person name="Kobayashi Y."/>
        </authorList>
    </citation>
    <scope>NUCLEOTIDE SEQUENCE [LARGE SCALE GENOMIC DNA]</scope>
    <source>
        <strain evidence="1 3">HR1</strain>
    </source>
</reference>
<reference evidence="2" key="2">
    <citation type="submission" date="2019-10" db="EMBL/GenBank/DDBJ databases">
        <title>Conservation and host-specific expression of non-tandemly repeated heterogenous ribosome RNA gene in arbuscular mycorrhizal fungi.</title>
        <authorList>
            <person name="Maeda T."/>
            <person name="Kobayashi Y."/>
            <person name="Nakagawa T."/>
            <person name="Ezawa T."/>
            <person name="Yamaguchi K."/>
            <person name="Bino T."/>
            <person name="Nishimoto Y."/>
            <person name="Shigenobu S."/>
            <person name="Kawaguchi M."/>
        </authorList>
    </citation>
    <scope>NUCLEOTIDE SEQUENCE</scope>
    <source>
        <strain evidence="2">HR1</strain>
    </source>
</reference>
<keyword evidence="3" id="KW-1185">Reference proteome</keyword>
<dbReference type="Proteomes" id="UP000247702">
    <property type="component" value="Unassembled WGS sequence"/>
</dbReference>
<dbReference type="AlphaFoldDB" id="A0A2Z6QMP8"/>
<accession>A0A2Z6QMP8</accession>
<comment type="caution">
    <text evidence="1">The sequence shown here is derived from an EMBL/GenBank/DDBJ whole genome shotgun (WGS) entry which is preliminary data.</text>
</comment>
<evidence type="ECO:0000313" key="3">
    <source>
        <dbReference type="Proteomes" id="UP000247702"/>
    </source>
</evidence>
<proteinExistence type="predicted"/>
<sequence>MVVLSKKPQVIILAKSSPPELTTPTQYASSSTGGLSVTVKKEIIAKNQKFTPEQELAIAKKIVLASNLASE</sequence>
<dbReference type="EMBL" id="BEXD01001000">
    <property type="protein sequence ID" value="GBB91583.1"/>
    <property type="molecule type" value="Genomic_DNA"/>
</dbReference>
<protein>
    <submittedName>
        <fullName evidence="1">Uncharacterized protein</fullName>
    </submittedName>
</protein>
<evidence type="ECO:0000313" key="1">
    <source>
        <dbReference type="EMBL" id="GBB91583.1"/>
    </source>
</evidence>
<dbReference type="Proteomes" id="UP000615446">
    <property type="component" value="Unassembled WGS sequence"/>
</dbReference>
<gene>
    <name evidence="2" type="ORF">RCL2_001649800</name>
    <name evidence="1" type="ORF">RclHR1_18990001</name>
</gene>
<organism evidence="1 3">
    <name type="scientific">Rhizophagus clarus</name>
    <dbReference type="NCBI Taxonomy" id="94130"/>
    <lineage>
        <taxon>Eukaryota</taxon>
        <taxon>Fungi</taxon>
        <taxon>Fungi incertae sedis</taxon>
        <taxon>Mucoromycota</taxon>
        <taxon>Glomeromycotina</taxon>
        <taxon>Glomeromycetes</taxon>
        <taxon>Glomerales</taxon>
        <taxon>Glomeraceae</taxon>
        <taxon>Rhizophagus</taxon>
    </lineage>
</organism>
<dbReference type="EMBL" id="BLAL01000189">
    <property type="protein sequence ID" value="GES89607.1"/>
    <property type="molecule type" value="Genomic_DNA"/>
</dbReference>